<dbReference type="PANTHER" id="PTHR43178">
    <property type="entry name" value="DIHYDROLIPOAMIDE ACETYLTRANSFERASE COMPONENT OF PYRUVATE DEHYDROGENASE COMPLEX"/>
    <property type="match status" value="1"/>
</dbReference>
<evidence type="ECO:0000259" key="11">
    <source>
        <dbReference type="PROSITE" id="PS50075"/>
    </source>
</evidence>
<dbReference type="InterPro" id="IPR003016">
    <property type="entry name" value="2-oxoA_DH_lipoyl-BS"/>
</dbReference>
<dbReference type="InterPro" id="IPR009081">
    <property type="entry name" value="PP-bd_ACP"/>
</dbReference>
<feature type="region of interest" description="Disordered" evidence="10">
    <location>
        <begin position="520"/>
        <end position="570"/>
    </location>
</feature>
<evidence type="ECO:0000256" key="9">
    <source>
        <dbReference type="RuleBase" id="RU003423"/>
    </source>
</evidence>
<evidence type="ECO:0000259" key="12">
    <source>
        <dbReference type="PROSITE" id="PS50968"/>
    </source>
</evidence>
<evidence type="ECO:0000256" key="6">
    <source>
        <dbReference type="ARBA" id="ARBA00022679"/>
    </source>
</evidence>
<evidence type="ECO:0000256" key="10">
    <source>
        <dbReference type="SAM" id="MobiDB-lite"/>
    </source>
</evidence>
<dbReference type="AlphaFoldDB" id="A4F1Y4"/>
<dbReference type="PROSITE" id="PS50968">
    <property type="entry name" value="BIOTINYL_LIPOYL"/>
    <property type="match status" value="1"/>
</dbReference>
<dbReference type="SUPFAM" id="SSF52777">
    <property type="entry name" value="CoA-dependent acyltransferases"/>
    <property type="match status" value="1"/>
</dbReference>
<dbReference type="GO" id="GO:0031177">
    <property type="term" value="F:phosphopantetheine binding"/>
    <property type="evidence" value="ECO:0007669"/>
    <property type="project" value="InterPro"/>
</dbReference>
<protein>
    <recommendedName>
        <fullName evidence="9">Dihydrolipoamide acetyltransferase component of pyruvate dehydrogenase complex</fullName>
        <ecNumber evidence="9">2.3.1.-</ecNumber>
    </recommendedName>
</protein>
<feature type="domain" description="Lipoyl-binding" evidence="12">
    <location>
        <begin position="7"/>
        <end position="82"/>
    </location>
</feature>
<comment type="similarity">
    <text evidence="3 9">Belongs to the 2-oxoacid dehydrogenase family.</text>
</comment>
<dbReference type="Pfam" id="PF00364">
    <property type="entry name" value="Biotin_lipoyl"/>
    <property type="match status" value="1"/>
</dbReference>
<comment type="cofactor">
    <cofactor evidence="2">
        <name>pantetheine 4'-phosphate</name>
        <dbReference type="ChEBI" id="CHEBI:47942"/>
    </cofactor>
</comment>
<evidence type="ECO:0000256" key="2">
    <source>
        <dbReference type="ARBA" id="ARBA00001957"/>
    </source>
</evidence>
<organism evidence="13">
    <name type="scientific">Streptomyces virginiae</name>
    <name type="common">Streptomyces cinnamonensis</name>
    <dbReference type="NCBI Taxonomy" id="1961"/>
    <lineage>
        <taxon>Bacteria</taxon>
        <taxon>Bacillati</taxon>
        <taxon>Actinomycetota</taxon>
        <taxon>Actinomycetes</taxon>
        <taxon>Kitasatosporales</taxon>
        <taxon>Streptomycetaceae</taxon>
        <taxon>Streptomyces</taxon>
    </lineage>
</organism>
<dbReference type="GO" id="GO:0005737">
    <property type="term" value="C:cytoplasm"/>
    <property type="evidence" value="ECO:0007669"/>
    <property type="project" value="TreeGrafter"/>
</dbReference>
<dbReference type="EMBL" id="AB253363">
    <property type="protein sequence ID" value="BAF48990.1"/>
    <property type="molecule type" value="Genomic_DNA"/>
</dbReference>
<evidence type="ECO:0000256" key="5">
    <source>
        <dbReference type="ARBA" id="ARBA00022553"/>
    </source>
</evidence>
<dbReference type="Pfam" id="PF00198">
    <property type="entry name" value="2-oxoacid_dh"/>
    <property type="match status" value="1"/>
</dbReference>
<dbReference type="SMART" id="SM00823">
    <property type="entry name" value="PKS_PP"/>
    <property type="match status" value="1"/>
</dbReference>
<sequence length="570" mass="59901">MSEKKTTTTLTVPRLGEGIVEVLILRLLKQPGDLVAKDELLYEMEHDKASLEIESPTAGRLTAWLVEEGRRVPIGGAVAEIEPVAETEAVAGTGAPAEPGAAADGAGPAPAPAQGASPAGPPGQPRTGTVRIPPRTRAHARRLGLDETVLATLVPARGRSLMPADLERHVADRACAAPEPQQVRLQARSQDPVEGAKPVTPAPLTGAGHDFTDRPVSRRQKELNRALRSGTGDVVPAVVATEVREELLASALRARRAAGDGQSFTTAFQVFAHLAARVAADFPFLRSRRLGEDHLRVFDHVDLGIACAGEDGDLTIGVVRGSDLLDADRFDERYADAVERALGGESQADGRVTLMLSHLGDQGATFAVPVVVPPAAATLFLGAPSGSGPKAVRRIVLAFDHTVFNGQEAARFLDALRAELAQAGEPEAPVPAATNDRTRADGQQAREVRESALERLTALASEVADHAVDPDRPLGEQGIDSAKALRLTREAGRIFGTKLPATAIWKYPTLRALAELLPQTAPGEAPSNPAHADRADRAGRVRAGRVRSGHVRSGHVRAGSGGRSGCPRAG</sequence>
<dbReference type="GO" id="GO:0031405">
    <property type="term" value="F:lipoic acid binding"/>
    <property type="evidence" value="ECO:0007669"/>
    <property type="project" value="TreeGrafter"/>
</dbReference>
<keyword evidence="6 9" id="KW-0808">Transferase</keyword>
<keyword evidence="8 9" id="KW-0012">Acyltransferase</keyword>
<evidence type="ECO:0000256" key="1">
    <source>
        <dbReference type="ARBA" id="ARBA00001938"/>
    </source>
</evidence>
<dbReference type="SUPFAM" id="SSF51230">
    <property type="entry name" value="Single hybrid motif"/>
    <property type="match status" value="1"/>
</dbReference>
<keyword evidence="5" id="KW-0597">Phosphoprotein</keyword>
<dbReference type="GO" id="GO:0016407">
    <property type="term" value="F:acetyltransferase activity"/>
    <property type="evidence" value="ECO:0007669"/>
    <property type="project" value="TreeGrafter"/>
</dbReference>
<dbReference type="InterPro" id="IPR001078">
    <property type="entry name" value="2-oxoacid_DH_actylTfrase"/>
</dbReference>
<gene>
    <name evidence="13" type="primary">bkdB</name>
</gene>
<dbReference type="PROSITE" id="PS50075">
    <property type="entry name" value="CARRIER"/>
    <property type="match status" value="1"/>
</dbReference>
<proteinExistence type="inferred from homology"/>
<dbReference type="InterPro" id="IPR011053">
    <property type="entry name" value="Single_hybrid_motif"/>
</dbReference>
<dbReference type="Gene3D" id="2.40.50.100">
    <property type="match status" value="1"/>
</dbReference>
<dbReference type="InterPro" id="IPR023213">
    <property type="entry name" value="CAT-like_dom_sf"/>
</dbReference>
<keyword evidence="4" id="KW-0596">Phosphopantetheine</keyword>
<evidence type="ECO:0000313" key="13">
    <source>
        <dbReference type="EMBL" id="BAF48990.1"/>
    </source>
</evidence>
<keyword evidence="7 9" id="KW-0450">Lipoyl</keyword>
<dbReference type="GO" id="GO:0017000">
    <property type="term" value="P:antibiotic biosynthetic process"/>
    <property type="evidence" value="ECO:0007669"/>
    <property type="project" value="UniProtKB-ARBA"/>
</dbReference>
<dbReference type="Pfam" id="PF00550">
    <property type="entry name" value="PP-binding"/>
    <property type="match status" value="1"/>
</dbReference>
<feature type="compositionally biased region" description="Basic residues" evidence="10">
    <location>
        <begin position="540"/>
        <end position="555"/>
    </location>
</feature>
<name>A4F1Y4_STRVG</name>
<reference evidence="13" key="1">
    <citation type="journal article" date="2007" name="Arch. Microbiol.">
        <title>Identification of the bkdAB gene cluster, a plausible source of the starter-unit for virginiamycin M production in Streptomyces virginiae.</title>
        <authorList>
            <person name="Pulsawat N."/>
            <person name="Kitani S."/>
            <person name="Kinoshita H."/>
            <person name="Lee C.K."/>
            <person name="Nihira T."/>
        </authorList>
    </citation>
    <scope>NUCLEOTIDE SEQUENCE</scope>
</reference>
<dbReference type="PANTHER" id="PTHR43178:SF5">
    <property type="entry name" value="LIPOAMIDE ACYLTRANSFERASE COMPONENT OF BRANCHED-CHAIN ALPHA-KETO ACID DEHYDROGENASE COMPLEX, MITOCHONDRIAL"/>
    <property type="match status" value="1"/>
</dbReference>
<comment type="cofactor">
    <cofactor evidence="1 9">
        <name>(R)-lipoate</name>
        <dbReference type="ChEBI" id="CHEBI:83088"/>
    </cofactor>
</comment>
<evidence type="ECO:0000256" key="8">
    <source>
        <dbReference type="ARBA" id="ARBA00023315"/>
    </source>
</evidence>
<dbReference type="SUPFAM" id="SSF47336">
    <property type="entry name" value="ACP-like"/>
    <property type="match status" value="1"/>
</dbReference>
<dbReference type="InterPro" id="IPR036736">
    <property type="entry name" value="ACP-like_sf"/>
</dbReference>
<evidence type="ECO:0000256" key="4">
    <source>
        <dbReference type="ARBA" id="ARBA00022450"/>
    </source>
</evidence>
<dbReference type="InterPro" id="IPR000089">
    <property type="entry name" value="Biotin_lipoyl"/>
</dbReference>
<evidence type="ECO:0000256" key="7">
    <source>
        <dbReference type="ARBA" id="ARBA00022823"/>
    </source>
</evidence>
<dbReference type="PROSITE" id="PS00189">
    <property type="entry name" value="LIPOYL"/>
    <property type="match status" value="1"/>
</dbReference>
<dbReference type="Gene3D" id="1.10.1200.10">
    <property type="entry name" value="ACP-like"/>
    <property type="match status" value="1"/>
</dbReference>
<dbReference type="EC" id="2.3.1.-" evidence="9"/>
<feature type="compositionally biased region" description="Low complexity" evidence="10">
    <location>
        <begin position="94"/>
        <end position="118"/>
    </location>
</feature>
<dbReference type="SMART" id="SM01294">
    <property type="entry name" value="PKS_PP_betabranch"/>
    <property type="match status" value="1"/>
</dbReference>
<evidence type="ECO:0000256" key="3">
    <source>
        <dbReference type="ARBA" id="ARBA00007317"/>
    </source>
</evidence>
<feature type="region of interest" description="Disordered" evidence="10">
    <location>
        <begin position="178"/>
        <end position="218"/>
    </location>
</feature>
<feature type="region of interest" description="Disordered" evidence="10">
    <location>
        <begin position="94"/>
        <end position="135"/>
    </location>
</feature>
<dbReference type="Gene3D" id="3.30.559.10">
    <property type="entry name" value="Chloramphenicol acetyltransferase-like domain"/>
    <property type="match status" value="1"/>
</dbReference>
<dbReference type="CDD" id="cd06849">
    <property type="entry name" value="lipoyl_domain"/>
    <property type="match status" value="1"/>
</dbReference>
<feature type="domain" description="Carrier" evidence="11">
    <location>
        <begin position="447"/>
        <end position="521"/>
    </location>
</feature>
<dbReference type="InterPro" id="IPR050743">
    <property type="entry name" value="2-oxoacid_DH_E2_comp"/>
</dbReference>
<accession>A4F1Y4</accession>
<dbReference type="InterPro" id="IPR020806">
    <property type="entry name" value="PKS_PP-bd"/>
</dbReference>